<evidence type="ECO:0000313" key="2">
    <source>
        <dbReference type="Proteomes" id="UP000003653"/>
    </source>
</evidence>
<reference evidence="1 2" key="1">
    <citation type="submission" date="2010-04" db="EMBL/GenBank/DDBJ databases">
        <authorList>
            <person name="Muzny D."/>
            <person name="Qin X."/>
            <person name="Deng J."/>
            <person name="Jiang H."/>
            <person name="Liu Y."/>
            <person name="Qu J."/>
            <person name="Song X.-Z."/>
            <person name="Zhang L."/>
            <person name="Thornton R."/>
            <person name="Coyle M."/>
            <person name="Francisco L."/>
            <person name="Jackson L."/>
            <person name="Javaid M."/>
            <person name="Korchina V."/>
            <person name="Kovar C."/>
            <person name="Mata R."/>
            <person name="Mathew T."/>
            <person name="Ngo R."/>
            <person name="Nguyen L."/>
            <person name="Nguyen N."/>
            <person name="Okwuonu G."/>
            <person name="Ongeri F."/>
            <person name="Pham C."/>
            <person name="Simmons D."/>
            <person name="Wilczek-Boney K."/>
            <person name="Hale W."/>
            <person name="Jakkamsetti A."/>
            <person name="Pham P."/>
            <person name="Ruth R."/>
            <person name="San Lucas F."/>
            <person name="Warren J."/>
            <person name="Zhang J."/>
            <person name="Zhao Z."/>
            <person name="Zhou C."/>
            <person name="Zhu D."/>
            <person name="Lee S."/>
            <person name="Bess C."/>
            <person name="Blankenburg K."/>
            <person name="Forbes L."/>
            <person name="Fu Q."/>
            <person name="Gubbala S."/>
            <person name="Hirani K."/>
            <person name="Jayaseelan J.C."/>
            <person name="Lara F."/>
            <person name="Munidasa M."/>
            <person name="Palculict T."/>
            <person name="Patil S."/>
            <person name="Pu L.-L."/>
            <person name="Saada N."/>
            <person name="Tang L."/>
            <person name="Weissenberger G."/>
            <person name="Zhu Y."/>
            <person name="Hemphill L."/>
            <person name="Shang Y."/>
            <person name="Youmans B."/>
            <person name="Ayvaz T."/>
            <person name="Ross M."/>
            <person name="Santibanez J."/>
            <person name="Aqrawi P."/>
            <person name="Gross S."/>
            <person name="Joshi V."/>
            <person name="Fowler G."/>
            <person name="Nazareth L."/>
            <person name="Reid J."/>
            <person name="Worley K."/>
            <person name="Petrosino J."/>
            <person name="Highlander S."/>
            <person name="Gibbs R."/>
        </authorList>
    </citation>
    <scope>NUCLEOTIDE SEQUENCE [LARGE SCALE GENOMIC DNA]</scope>
    <source>
        <strain evidence="1 2">ATCC BAA-614</strain>
    </source>
</reference>
<gene>
    <name evidence="1" type="ORF">HMPREF0591_5113</name>
</gene>
<comment type="caution">
    <text evidence="1">The sequence shown here is derived from an EMBL/GenBank/DDBJ whole genome shotgun (WGS) entry which is preliminary data.</text>
</comment>
<sequence length="50" mass="5205">MRQPRGEGQLAIHLVMPGPAPAVSAEFSGIPRSRPIRRAGRAADSLPATG</sequence>
<protein>
    <submittedName>
        <fullName evidence="1">Uncharacterized protein</fullName>
    </submittedName>
</protein>
<dbReference type="EMBL" id="ADNV01000342">
    <property type="protein sequence ID" value="EFG74989.1"/>
    <property type="molecule type" value="Genomic_DNA"/>
</dbReference>
<evidence type="ECO:0000313" key="1">
    <source>
        <dbReference type="EMBL" id="EFG74989.1"/>
    </source>
</evidence>
<dbReference type="Proteomes" id="UP000003653">
    <property type="component" value="Unassembled WGS sequence"/>
</dbReference>
<keyword evidence="2" id="KW-1185">Reference proteome</keyword>
<accession>D5PG19</accession>
<proteinExistence type="predicted"/>
<name>D5PG19_9MYCO</name>
<organism evidence="1 2">
    <name type="scientific">Mycobacterium parascrofulaceum ATCC BAA-614</name>
    <dbReference type="NCBI Taxonomy" id="525368"/>
    <lineage>
        <taxon>Bacteria</taxon>
        <taxon>Bacillati</taxon>
        <taxon>Actinomycetota</taxon>
        <taxon>Actinomycetes</taxon>
        <taxon>Mycobacteriales</taxon>
        <taxon>Mycobacteriaceae</taxon>
        <taxon>Mycobacterium</taxon>
        <taxon>Mycobacterium simiae complex</taxon>
    </lineage>
</organism>
<dbReference type="HOGENOM" id="CLU_3120081_0_0_11"/>
<dbReference type="AlphaFoldDB" id="D5PG19"/>